<feature type="region of interest" description="Disordered" evidence="1">
    <location>
        <begin position="1"/>
        <end position="130"/>
    </location>
</feature>
<dbReference type="SUPFAM" id="SSF63748">
    <property type="entry name" value="Tudor/PWWP/MBT"/>
    <property type="match status" value="1"/>
</dbReference>
<dbReference type="InterPro" id="IPR000313">
    <property type="entry name" value="PWWP_dom"/>
</dbReference>
<feature type="compositionally biased region" description="Low complexity" evidence="1">
    <location>
        <begin position="81"/>
        <end position="102"/>
    </location>
</feature>
<dbReference type="Gene3D" id="2.30.30.140">
    <property type="match status" value="1"/>
</dbReference>
<dbReference type="AlphaFoldDB" id="A0A2V1EEY2"/>
<keyword evidence="4" id="KW-1185">Reference proteome</keyword>
<feature type="compositionally biased region" description="Acidic residues" evidence="1">
    <location>
        <begin position="296"/>
        <end position="309"/>
    </location>
</feature>
<feature type="compositionally biased region" description="Basic and acidic residues" evidence="1">
    <location>
        <begin position="270"/>
        <end position="283"/>
    </location>
</feature>
<reference evidence="3 4" key="1">
    <citation type="journal article" date="2018" name="Sci. Rep.">
        <title>Comparative genomics provides insights into the lifestyle and reveals functional heterogeneity of dark septate endophytic fungi.</title>
        <authorList>
            <person name="Knapp D.G."/>
            <person name="Nemeth J.B."/>
            <person name="Barry K."/>
            <person name="Hainaut M."/>
            <person name="Henrissat B."/>
            <person name="Johnson J."/>
            <person name="Kuo A."/>
            <person name="Lim J.H.P."/>
            <person name="Lipzen A."/>
            <person name="Nolan M."/>
            <person name="Ohm R.A."/>
            <person name="Tamas L."/>
            <person name="Grigoriev I.V."/>
            <person name="Spatafora J.W."/>
            <person name="Nagy L.G."/>
            <person name="Kovacs G.M."/>
        </authorList>
    </citation>
    <scope>NUCLEOTIDE SEQUENCE [LARGE SCALE GENOMIC DNA]</scope>
    <source>
        <strain evidence="3 4">DSE2036</strain>
    </source>
</reference>
<dbReference type="Pfam" id="PF00855">
    <property type="entry name" value="PWWP"/>
    <property type="match status" value="1"/>
</dbReference>
<proteinExistence type="predicted"/>
<dbReference type="STRING" id="97972.A0A2V1EEY2"/>
<organism evidence="3 4">
    <name type="scientific">Periconia macrospinosa</name>
    <dbReference type="NCBI Taxonomy" id="97972"/>
    <lineage>
        <taxon>Eukaryota</taxon>
        <taxon>Fungi</taxon>
        <taxon>Dikarya</taxon>
        <taxon>Ascomycota</taxon>
        <taxon>Pezizomycotina</taxon>
        <taxon>Dothideomycetes</taxon>
        <taxon>Pleosporomycetidae</taxon>
        <taxon>Pleosporales</taxon>
        <taxon>Massarineae</taxon>
        <taxon>Periconiaceae</taxon>
        <taxon>Periconia</taxon>
    </lineage>
</organism>
<dbReference type="Proteomes" id="UP000244855">
    <property type="component" value="Unassembled WGS sequence"/>
</dbReference>
<dbReference type="OrthoDB" id="62853at2759"/>
<feature type="compositionally biased region" description="Basic and acidic residues" evidence="1">
    <location>
        <begin position="536"/>
        <end position="549"/>
    </location>
</feature>
<accession>A0A2V1EEY2</accession>
<dbReference type="PROSITE" id="PS50812">
    <property type="entry name" value="PWWP"/>
    <property type="match status" value="1"/>
</dbReference>
<evidence type="ECO:0000313" key="3">
    <source>
        <dbReference type="EMBL" id="PVI08274.1"/>
    </source>
</evidence>
<feature type="compositionally biased region" description="Basic and acidic residues" evidence="1">
    <location>
        <begin position="323"/>
        <end position="335"/>
    </location>
</feature>
<feature type="region of interest" description="Disordered" evidence="1">
    <location>
        <begin position="270"/>
        <end position="393"/>
    </location>
</feature>
<gene>
    <name evidence="3" type="ORF">DM02DRAFT_648327</name>
</gene>
<sequence>MAEEASSPAATSAAKPTEDPSHSIELAEGVADADAKPTGDGDVAPADASVEDQAPDATAAVDDQTEKDEAKNEQPAENGEAAATAADTTTATNATPASTKKTSNSRRKSSSGVPEHKSKKTPNKKKKQLELHLDTKPGDMWLVAMRGYQPWPVIICDEDMLPETLLAKRPVSAIRVDGTYREDYLEGGKNAKDRRYPVMFLGTNEFAWQVNTDLLPFDLEEIKKEVEAGLPGKKNKVLTAAYEEAVEGHDLDYYKEMLQNHEQAMIDDAEAKAAKEEEKLAKKEKSKNRKSTAAVESDDMDMDMDDVDDTAASGKKKGTKRKKGDESDGEPDKPAKTPKTKLKLNNKPPKEASTTKPKKETKAKKAKASEEPKPAPVEEPPMTEADRRQKREKSVLYLRHRLQKGFLSRDQPPQDGDMPSMAAHLTQLEELDDLEAEIIKKTKVHKVLKAIIKLNTIPKEEEFNFKNRSSNLLTKWSGALAAETEAPAVATNGVKHDEEAKNDSPVPEKNVEPAPAAEASKPVEGDGDVTMADAAEQPKEEEAAAKTEAESNGASITPAAEATAA</sequence>
<evidence type="ECO:0000256" key="1">
    <source>
        <dbReference type="SAM" id="MobiDB-lite"/>
    </source>
</evidence>
<feature type="domain" description="PWWP" evidence="2">
    <location>
        <begin position="137"/>
        <end position="220"/>
    </location>
</feature>
<feature type="compositionally biased region" description="Low complexity" evidence="1">
    <location>
        <begin position="345"/>
        <end position="355"/>
    </location>
</feature>
<dbReference type="EMBL" id="KZ805301">
    <property type="protein sequence ID" value="PVI08274.1"/>
    <property type="molecule type" value="Genomic_DNA"/>
</dbReference>
<feature type="region of interest" description="Disordered" evidence="1">
    <location>
        <begin position="487"/>
        <end position="565"/>
    </location>
</feature>
<name>A0A2V1EEY2_9PLEO</name>
<feature type="compositionally biased region" description="Basic and acidic residues" evidence="1">
    <location>
        <begin position="384"/>
        <end position="393"/>
    </location>
</feature>
<protein>
    <recommendedName>
        <fullName evidence="2">PWWP domain-containing protein</fullName>
    </recommendedName>
</protein>
<feature type="compositionally biased region" description="Low complexity" evidence="1">
    <location>
        <begin position="554"/>
        <end position="565"/>
    </location>
</feature>
<feature type="compositionally biased region" description="Basic residues" evidence="1">
    <location>
        <begin position="117"/>
        <end position="127"/>
    </location>
</feature>
<feature type="compositionally biased region" description="Low complexity" evidence="1">
    <location>
        <begin position="1"/>
        <end position="15"/>
    </location>
</feature>
<evidence type="ECO:0000259" key="2">
    <source>
        <dbReference type="PROSITE" id="PS50812"/>
    </source>
</evidence>
<dbReference type="SMART" id="SM00293">
    <property type="entry name" value="PWWP"/>
    <property type="match status" value="1"/>
</dbReference>
<evidence type="ECO:0000313" key="4">
    <source>
        <dbReference type="Proteomes" id="UP000244855"/>
    </source>
</evidence>